<dbReference type="RefSeq" id="WP_045970823.1">
    <property type="nucleotide sequence ID" value="NZ_CAWMED010000001.1"/>
</dbReference>
<dbReference type="EMBL" id="VNHN01000037">
    <property type="protein sequence ID" value="TYP03634.1"/>
    <property type="molecule type" value="Genomic_DNA"/>
</dbReference>
<organism evidence="1 3">
    <name type="scientific">Xenorhabdus doucetiae</name>
    <dbReference type="NCBI Taxonomy" id="351671"/>
    <lineage>
        <taxon>Bacteria</taxon>
        <taxon>Pseudomonadati</taxon>
        <taxon>Pseudomonadota</taxon>
        <taxon>Gammaproteobacteria</taxon>
        <taxon>Enterobacterales</taxon>
        <taxon>Morganellaceae</taxon>
        <taxon>Xenorhabdus</taxon>
    </lineage>
</organism>
<name>A0A068QS76_9GAMM</name>
<accession>A0A068QS76</accession>
<dbReference type="HOGENOM" id="CLU_902808_0_0_6"/>
<reference evidence="1 3" key="1">
    <citation type="submission" date="2013-07" db="EMBL/GenBank/DDBJ databases">
        <authorList>
            <person name="Genoscope - CEA"/>
        </authorList>
    </citation>
    <scope>NUCLEOTIDE SEQUENCE [LARGE SCALE GENOMIC DNA]</scope>
    <source>
        <strain evidence="1">FRM16</strain>
        <strain evidence="3">FRM16 / DSM 17909</strain>
    </source>
</reference>
<evidence type="ECO:0000313" key="4">
    <source>
        <dbReference type="Proteomes" id="UP000324170"/>
    </source>
</evidence>
<dbReference type="Proteomes" id="UP000324170">
    <property type="component" value="Unassembled WGS sequence"/>
</dbReference>
<protein>
    <submittedName>
        <fullName evidence="1">Beta-hydroxylase, bleomycin/phleomycin binding protein, ankyrin homologue, bleomycin and transport protein</fullName>
    </submittedName>
    <submittedName>
        <fullName evidence="2">N-dimethylarginine dimethylaminohydrolase</fullName>
    </submittedName>
</protein>
<dbReference type="EMBL" id="FO704550">
    <property type="protein sequence ID" value="CDG17867.1"/>
    <property type="molecule type" value="Genomic_DNA"/>
</dbReference>
<dbReference type="Pfam" id="PF19420">
    <property type="entry name" value="DDAH_eukar"/>
    <property type="match status" value="1"/>
</dbReference>
<reference evidence="2 4" key="2">
    <citation type="submission" date="2019-07" db="EMBL/GenBank/DDBJ databases">
        <title>Genomic Encyclopedia of Type Strains, Phase I: the one thousand microbial genomes (KMG-I) project.</title>
        <authorList>
            <person name="Kyrpides N."/>
        </authorList>
    </citation>
    <scope>NUCLEOTIDE SEQUENCE [LARGE SCALE GENOMIC DNA]</scope>
    <source>
        <strain evidence="2 4">DSM 17909</strain>
    </source>
</reference>
<dbReference type="Proteomes" id="UP000032721">
    <property type="component" value="Chromosome"/>
</dbReference>
<dbReference type="OrthoDB" id="9814070at2"/>
<dbReference type="STRING" id="351671.XDD1_2168"/>
<keyword evidence="4" id="KW-1185">Reference proteome</keyword>
<dbReference type="SUPFAM" id="SSF55909">
    <property type="entry name" value="Pentein"/>
    <property type="match status" value="1"/>
</dbReference>
<gene>
    <name evidence="2" type="ORF">LY16_02345</name>
    <name evidence="1" type="ORF">XDD1_2168</name>
</gene>
<evidence type="ECO:0000313" key="3">
    <source>
        <dbReference type="Proteomes" id="UP000032721"/>
    </source>
</evidence>
<dbReference type="KEGG" id="xdo:XDD1_2168"/>
<proteinExistence type="predicted"/>
<dbReference type="AlphaFoldDB" id="A0A068QS76"/>
<evidence type="ECO:0000313" key="2">
    <source>
        <dbReference type="EMBL" id="TYP03634.1"/>
    </source>
</evidence>
<evidence type="ECO:0000313" key="1">
    <source>
        <dbReference type="EMBL" id="CDG17867.1"/>
    </source>
</evidence>
<dbReference type="Gene3D" id="3.75.10.10">
    <property type="entry name" value="L-arginine/glycine Amidinotransferase, Chain A"/>
    <property type="match status" value="1"/>
</dbReference>
<sequence length="308" mass="35209">MLKNSPNIISDVKMPVFLLAPPFSLNTNVRNNIWMEELDESAINVNSKVALRQFYKLYSFMSSQSLVYLLPSDTHQELQDQVYVANLGIIIGDEDPTAIVANFASEIRRSETPIGVRFFESLGYKTEVAPYYFEGEAELKHLHDNVLVGGYGIRSDIKTYDWMEEKFGLKIVKVEERDPYLYHLDCSIFPLDKENTLVYTGGFNSDELKELEKVTNVISISKDIAYSGICNSVRVNQHILCSSNINDLKAGTEDYIYEMNKNHELEKICSKLALTPKIFNLSEYMKSGALLSCMVMHLNRYSYKIQVI</sequence>